<proteinExistence type="predicted"/>
<dbReference type="Gene3D" id="3.40.50.880">
    <property type="match status" value="1"/>
</dbReference>
<accession>A0A9D1SAJ7</accession>
<reference evidence="1" key="1">
    <citation type="submission" date="2020-10" db="EMBL/GenBank/DDBJ databases">
        <authorList>
            <person name="Gilroy R."/>
        </authorList>
    </citation>
    <scope>NUCLEOTIDE SEQUENCE</scope>
    <source>
        <strain evidence="1">ChiW3-316</strain>
    </source>
</reference>
<dbReference type="SUPFAM" id="SSF52317">
    <property type="entry name" value="Class I glutamine amidotransferase-like"/>
    <property type="match status" value="1"/>
</dbReference>
<keyword evidence="1" id="KW-0378">Hydrolase</keyword>
<reference evidence="1" key="2">
    <citation type="journal article" date="2021" name="PeerJ">
        <title>Extensive microbial diversity within the chicken gut microbiome revealed by metagenomics and culture.</title>
        <authorList>
            <person name="Gilroy R."/>
            <person name="Ravi A."/>
            <person name="Getino M."/>
            <person name="Pursley I."/>
            <person name="Horton D.L."/>
            <person name="Alikhan N.F."/>
            <person name="Baker D."/>
            <person name="Gharbi K."/>
            <person name="Hall N."/>
            <person name="Watson M."/>
            <person name="Adriaenssens E.M."/>
            <person name="Foster-Nyarko E."/>
            <person name="Jarju S."/>
            <person name="Secka A."/>
            <person name="Antonio M."/>
            <person name="Oren A."/>
            <person name="Chaudhuri R.R."/>
            <person name="La Ragione R."/>
            <person name="Hildebrand F."/>
            <person name="Pallen M.J."/>
        </authorList>
    </citation>
    <scope>NUCLEOTIDE SEQUENCE</scope>
    <source>
        <strain evidence="1">ChiW3-316</strain>
    </source>
</reference>
<name>A0A9D1SAJ7_9PROT</name>
<organism evidence="1 2">
    <name type="scientific">Candidatus Scatocola faecipullorum</name>
    <dbReference type="NCBI Taxonomy" id="2840917"/>
    <lineage>
        <taxon>Bacteria</taxon>
        <taxon>Pseudomonadati</taxon>
        <taxon>Pseudomonadota</taxon>
        <taxon>Alphaproteobacteria</taxon>
        <taxon>Rhodospirillales</taxon>
        <taxon>Rhodospirillaceae</taxon>
        <taxon>Rhodospirillaceae incertae sedis</taxon>
        <taxon>Candidatus Scatocola</taxon>
    </lineage>
</organism>
<dbReference type="Pfam" id="PF07722">
    <property type="entry name" value="Peptidase_C26"/>
    <property type="match status" value="1"/>
</dbReference>
<dbReference type="Proteomes" id="UP000824107">
    <property type="component" value="Unassembled WGS sequence"/>
</dbReference>
<dbReference type="GO" id="GO:0016787">
    <property type="term" value="F:hydrolase activity"/>
    <property type="evidence" value="ECO:0007669"/>
    <property type="project" value="UniProtKB-KW"/>
</dbReference>
<sequence>MQTKQTVSLQFLPEYNAYGISDKEVKKLTDRNIIPILELSNEALQELAPDTEVRKGGPVVAFLMGREKGHYTVDMPYLKAMAQSGASLRFLTYNENLDQMDGINGLILPGGAFDSPNEFYTDPLKPNGSRPGTRSHAYISSIMKAEKNGLPILGICAGAQLLGSMHGMRMYRSVKEYTQTPLEHKTKELAAHDVFVAPFTPLADIIGEGHILTNSRHREAMMPNDTISDMKIYATASDGTPEAWGNAEKHLLCIQWHPEDFAAIGDKRMQKIYDWIAEEASRHQQKLFEQICLQHKQKSL</sequence>
<dbReference type="AlphaFoldDB" id="A0A9D1SAJ7"/>
<comment type="caution">
    <text evidence="1">The sequence shown here is derived from an EMBL/GenBank/DDBJ whole genome shotgun (WGS) entry which is preliminary data.</text>
</comment>
<gene>
    <name evidence="1" type="ORF">IAD20_02770</name>
</gene>
<dbReference type="PROSITE" id="PS51273">
    <property type="entry name" value="GATASE_TYPE_1"/>
    <property type="match status" value="1"/>
</dbReference>
<protein>
    <submittedName>
        <fullName evidence="1">Gamma-glutamyl-gamma-aminobutyrate hydrolase family protein</fullName>
    </submittedName>
</protein>
<dbReference type="InterPro" id="IPR029062">
    <property type="entry name" value="Class_I_gatase-like"/>
</dbReference>
<evidence type="ECO:0000313" key="2">
    <source>
        <dbReference type="Proteomes" id="UP000824107"/>
    </source>
</evidence>
<dbReference type="EMBL" id="DVNC01000021">
    <property type="protein sequence ID" value="HIU52985.1"/>
    <property type="molecule type" value="Genomic_DNA"/>
</dbReference>
<evidence type="ECO:0000313" key="1">
    <source>
        <dbReference type="EMBL" id="HIU52985.1"/>
    </source>
</evidence>
<dbReference type="InterPro" id="IPR011697">
    <property type="entry name" value="Peptidase_C26"/>
</dbReference>